<dbReference type="PROSITE" id="PS50245">
    <property type="entry name" value="CAP_GLY_2"/>
    <property type="match status" value="1"/>
</dbReference>
<dbReference type="CDD" id="cd01789">
    <property type="entry name" value="Ubl_TBCB"/>
    <property type="match status" value="1"/>
</dbReference>
<evidence type="ECO:0000256" key="4">
    <source>
        <dbReference type="ARBA" id="ARBA00025779"/>
    </source>
</evidence>
<dbReference type="InterPro" id="IPR000938">
    <property type="entry name" value="CAP-Gly_domain"/>
</dbReference>
<evidence type="ECO:0000256" key="3">
    <source>
        <dbReference type="ARBA" id="ARBA00023186"/>
    </source>
</evidence>
<dbReference type="SMART" id="SM01052">
    <property type="entry name" value="CAP_GLY"/>
    <property type="match status" value="1"/>
</dbReference>
<dbReference type="Pfam" id="PF14560">
    <property type="entry name" value="Ubiquitin_2"/>
    <property type="match status" value="1"/>
</dbReference>
<keyword evidence="7" id="KW-1185">Reference proteome</keyword>
<sequence>MASSSYVSLLISSSVTAMSTERRYPLNTMLSKFKENLVLITGCDNKTMKLELRDDNDKFITELTDESKTLQELGVKDGYHVRASDPNAKAGLYDDILNEEVEEFKLTDEEYAKRQDTILAWKRQNKLGRFKETNPEELKAAEEAKKAQLAADAKKIESMKIGDRCEVQVPKQPPKRGEIAFLGELDAFWAKSQMEDYGLILLPLGETQFKEGIWVGVKYDEPVGKNDGSVEGYRYFQCQPKYGAFVKPSFVEVGDFPELGIDELDEL</sequence>
<evidence type="ECO:0000256" key="2">
    <source>
        <dbReference type="ARBA" id="ARBA00022490"/>
    </source>
</evidence>
<evidence type="ECO:0000313" key="7">
    <source>
        <dbReference type="Proteomes" id="UP000278807"/>
    </source>
</evidence>
<accession>A0A0R3TTT2</accession>
<keyword evidence="2" id="KW-0963">Cytoplasm</keyword>
<dbReference type="GO" id="GO:0007021">
    <property type="term" value="P:tubulin complex assembly"/>
    <property type="evidence" value="ECO:0007669"/>
    <property type="project" value="InterPro"/>
</dbReference>
<dbReference type="STRING" id="102285.A0A0R3TTT2"/>
<dbReference type="GO" id="GO:0007023">
    <property type="term" value="P:post-chaperonin tubulin folding pathway"/>
    <property type="evidence" value="ECO:0007669"/>
    <property type="project" value="InterPro"/>
</dbReference>
<gene>
    <name evidence="6" type="ORF">HNAJ_LOCUS11128</name>
</gene>
<organism evidence="8">
    <name type="scientific">Rodentolepis nana</name>
    <name type="common">Dwarf tapeworm</name>
    <name type="synonym">Hymenolepis nana</name>
    <dbReference type="NCBI Taxonomy" id="102285"/>
    <lineage>
        <taxon>Eukaryota</taxon>
        <taxon>Metazoa</taxon>
        <taxon>Spiralia</taxon>
        <taxon>Lophotrochozoa</taxon>
        <taxon>Platyhelminthes</taxon>
        <taxon>Cestoda</taxon>
        <taxon>Eucestoda</taxon>
        <taxon>Cyclophyllidea</taxon>
        <taxon>Hymenolepididae</taxon>
        <taxon>Rodentolepis</taxon>
    </lineage>
</organism>
<dbReference type="Proteomes" id="UP000278807">
    <property type="component" value="Unassembled WGS sequence"/>
</dbReference>
<evidence type="ECO:0000313" key="6">
    <source>
        <dbReference type="EMBL" id="VDO09613.1"/>
    </source>
</evidence>
<dbReference type="Pfam" id="PF01302">
    <property type="entry name" value="CAP_GLY"/>
    <property type="match status" value="1"/>
</dbReference>
<feature type="domain" description="CAP-Gly" evidence="5">
    <location>
        <begin position="205"/>
        <end position="247"/>
    </location>
</feature>
<dbReference type="Gene3D" id="2.30.30.190">
    <property type="entry name" value="CAP Gly-rich-like domain"/>
    <property type="match status" value="1"/>
</dbReference>
<reference evidence="6 7" key="2">
    <citation type="submission" date="2018-11" db="EMBL/GenBank/DDBJ databases">
        <authorList>
            <consortium name="Pathogen Informatics"/>
        </authorList>
    </citation>
    <scope>NUCLEOTIDE SEQUENCE [LARGE SCALE GENOMIC DNA]</scope>
</reference>
<protein>
    <submittedName>
        <fullName evidence="8">CAP-Gly domain-containing protein</fullName>
    </submittedName>
</protein>
<name>A0A0R3TTT2_RODNA</name>
<dbReference type="GO" id="GO:0043014">
    <property type="term" value="F:alpha-tubulin binding"/>
    <property type="evidence" value="ECO:0007669"/>
    <property type="project" value="InterPro"/>
</dbReference>
<dbReference type="WBParaSite" id="HNAJ_0001113801-mRNA-1">
    <property type="protein sequence ID" value="HNAJ_0001113801-mRNA-1"/>
    <property type="gene ID" value="HNAJ_0001113801"/>
</dbReference>
<dbReference type="Gene3D" id="3.10.20.90">
    <property type="entry name" value="Phosphatidylinositol 3-kinase Catalytic Subunit, Chain A, domain 1"/>
    <property type="match status" value="1"/>
</dbReference>
<proteinExistence type="inferred from homology"/>
<dbReference type="InterPro" id="IPR029071">
    <property type="entry name" value="Ubiquitin-like_domsf"/>
</dbReference>
<dbReference type="SUPFAM" id="SSF74924">
    <property type="entry name" value="Cap-Gly domain"/>
    <property type="match status" value="1"/>
</dbReference>
<dbReference type="InterPro" id="IPR045172">
    <property type="entry name" value="TBCB_Ubl"/>
</dbReference>
<dbReference type="OrthoDB" id="5295208at2759"/>
<dbReference type="GO" id="GO:0031122">
    <property type="term" value="P:cytoplasmic microtubule organization"/>
    <property type="evidence" value="ECO:0007669"/>
    <property type="project" value="TreeGrafter"/>
</dbReference>
<dbReference type="GO" id="GO:0005634">
    <property type="term" value="C:nucleus"/>
    <property type="evidence" value="ECO:0007669"/>
    <property type="project" value="TreeGrafter"/>
</dbReference>
<evidence type="ECO:0000313" key="8">
    <source>
        <dbReference type="WBParaSite" id="HNAJ_0001113801-mRNA-1"/>
    </source>
</evidence>
<dbReference type="GO" id="GO:0005737">
    <property type="term" value="C:cytoplasm"/>
    <property type="evidence" value="ECO:0007669"/>
    <property type="project" value="UniProtKB-SubCell"/>
</dbReference>
<dbReference type="GO" id="GO:0035371">
    <property type="term" value="C:microtubule plus-end"/>
    <property type="evidence" value="ECO:0007669"/>
    <property type="project" value="TreeGrafter"/>
</dbReference>
<evidence type="ECO:0000259" key="5">
    <source>
        <dbReference type="PROSITE" id="PS50245"/>
    </source>
</evidence>
<evidence type="ECO:0000256" key="1">
    <source>
        <dbReference type="ARBA" id="ARBA00004496"/>
    </source>
</evidence>
<dbReference type="PANTHER" id="PTHR18916">
    <property type="entry name" value="DYNACTIN 1-RELATED MICROTUBULE-BINDING"/>
    <property type="match status" value="1"/>
</dbReference>
<comment type="similarity">
    <text evidence="4">Belongs to the TBCB family.</text>
</comment>
<dbReference type="InterPro" id="IPR000626">
    <property type="entry name" value="Ubiquitin-like_dom"/>
</dbReference>
<dbReference type="GO" id="GO:0051010">
    <property type="term" value="F:microtubule plus-end binding"/>
    <property type="evidence" value="ECO:0007669"/>
    <property type="project" value="TreeGrafter"/>
</dbReference>
<reference evidence="8" key="1">
    <citation type="submission" date="2017-02" db="UniProtKB">
        <authorList>
            <consortium name="WormBaseParasite"/>
        </authorList>
    </citation>
    <scope>IDENTIFICATION</scope>
</reference>
<dbReference type="PROSITE" id="PS00845">
    <property type="entry name" value="CAP_GLY_1"/>
    <property type="match status" value="1"/>
</dbReference>
<dbReference type="AlphaFoldDB" id="A0A0R3TTT2"/>
<dbReference type="SUPFAM" id="SSF54236">
    <property type="entry name" value="Ubiquitin-like"/>
    <property type="match status" value="1"/>
</dbReference>
<dbReference type="EMBL" id="UZAE01013389">
    <property type="protein sequence ID" value="VDO09613.1"/>
    <property type="molecule type" value="Genomic_DNA"/>
</dbReference>
<dbReference type="InterPro" id="IPR036859">
    <property type="entry name" value="CAP-Gly_dom_sf"/>
</dbReference>
<dbReference type="PANTHER" id="PTHR18916:SF85">
    <property type="entry name" value="TUBULIN-FOLDING COFACTOR B"/>
    <property type="match status" value="1"/>
</dbReference>
<keyword evidence="3" id="KW-0143">Chaperone</keyword>
<comment type="subcellular location">
    <subcellularLocation>
        <location evidence="1">Cytoplasm</location>
    </subcellularLocation>
</comment>